<feature type="compositionally biased region" description="Basic and acidic residues" evidence="6">
    <location>
        <begin position="28"/>
        <end position="47"/>
    </location>
</feature>
<evidence type="ECO:0000256" key="2">
    <source>
        <dbReference type="ARBA" id="ARBA00022771"/>
    </source>
</evidence>
<dbReference type="SMART" id="SM00064">
    <property type="entry name" value="FYVE"/>
    <property type="match status" value="1"/>
</dbReference>
<comment type="caution">
    <text evidence="8">The sequence shown here is derived from an EMBL/GenBank/DDBJ whole genome shotgun (WGS) entry which is preliminary data.</text>
</comment>
<evidence type="ECO:0000256" key="4">
    <source>
        <dbReference type="ARBA" id="ARBA00023054"/>
    </source>
</evidence>
<dbReference type="InterPro" id="IPR000306">
    <property type="entry name" value="Znf_FYVE"/>
</dbReference>
<dbReference type="InterPro" id="IPR017455">
    <property type="entry name" value="Znf_FYVE-rel"/>
</dbReference>
<dbReference type="CDD" id="cd00065">
    <property type="entry name" value="FYVE_like_SF"/>
    <property type="match status" value="1"/>
</dbReference>
<evidence type="ECO:0000256" key="5">
    <source>
        <dbReference type="PROSITE-ProRule" id="PRU00091"/>
    </source>
</evidence>
<dbReference type="InterPro" id="IPR013083">
    <property type="entry name" value="Znf_RING/FYVE/PHD"/>
</dbReference>
<dbReference type="Gene3D" id="3.30.40.10">
    <property type="entry name" value="Zinc/RING finger domain, C3HC4 (zinc finger)"/>
    <property type="match status" value="1"/>
</dbReference>
<evidence type="ECO:0000256" key="3">
    <source>
        <dbReference type="ARBA" id="ARBA00022833"/>
    </source>
</evidence>
<evidence type="ECO:0000259" key="7">
    <source>
        <dbReference type="PROSITE" id="PS50178"/>
    </source>
</evidence>
<dbReference type="AlphaFoldDB" id="A0A8K1CDY2"/>
<keyword evidence="4" id="KW-0175">Coiled coil</keyword>
<evidence type="ECO:0000313" key="8">
    <source>
        <dbReference type="EMBL" id="TMW61659.1"/>
    </source>
</evidence>
<dbReference type="GO" id="GO:0008270">
    <property type="term" value="F:zinc ion binding"/>
    <property type="evidence" value="ECO:0007669"/>
    <property type="project" value="UniProtKB-KW"/>
</dbReference>
<feature type="compositionally biased region" description="Basic residues" evidence="6">
    <location>
        <begin position="94"/>
        <end position="111"/>
    </location>
</feature>
<dbReference type="OrthoDB" id="79871at2759"/>
<keyword evidence="3" id="KW-0862">Zinc</keyword>
<evidence type="ECO:0000313" key="9">
    <source>
        <dbReference type="Proteomes" id="UP000794436"/>
    </source>
</evidence>
<dbReference type="Proteomes" id="UP000794436">
    <property type="component" value="Unassembled WGS sequence"/>
</dbReference>
<dbReference type="Pfam" id="PF01363">
    <property type="entry name" value="FYVE"/>
    <property type="match status" value="1"/>
</dbReference>
<feature type="compositionally biased region" description="Low complexity" evidence="6">
    <location>
        <begin position="233"/>
        <end position="247"/>
    </location>
</feature>
<feature type="compositionally biased region" description="Low complexity" evidence="6">
    <location>
        <begin position="124"/>
        <end position="151"/>
    </location>
</feature>
<feature type="region of interest" description="Disordered" evidence="6">
    <location>
        <begin position="1"/>
        <end position="151"/>
    </location>
</feature>
<dbReference type="PROSITE" id="PS50178">
    <property type="entry name" value="ZF_FYVE"/>
    <property type="match status" value="1"/>
</dbReference>
<dbReference type="InterPro" id="IPR011011">
    <property type="entry name" value="Znf_FYVE_PHD"/>
</dbReference>
<dbReference type="SUPFAM" id="SSF57903">
    <property type="entry name" value="FYVE/PHD zinc finger"/>
    <property type="match status" value="1"/>
</dbReference>
<protein>
    <recommendedName>
        <fullName evidence="7">FYVE-type domain-containing protein</fullName>
    </recommendedName>
</protein>
<dbReference type="PANTHER" id="PTHR45956:SF6">
    <property type="entry name" value="RUN DOMAIN-CONTAINING PROTEIN"/>
    <property type="match status" value="1"/>
</dbReference>
<dbReference type="PANTHER" id="PTHR45956">
    <property type="entry name" value="RUN AND FYVE DOMAIN-CONTAINING PROTEIN 2-LIKE PROTEIN"/>
    <property type="match status" value="1"/>
</dbReference>
<feature type="compositionally biased region" description="Basic residues" evidence="6">
    <location>
        <begin position="48"/>
        <end position="69"/>
    </location>
</feature>
<reference evidence="8" key="1">
    <citation type="submission" date="2019-03" db="EMBL/GenBank/DDBJ databases">
        <title>Long read genome sequence of the mycoparasitic Pythium oligandrum ATCC 38472 isolated from sugarbeet rhizosphere.</title>
        <authorList>
            <person name="Gaulin E."/>
        </authorList>
    </citation>
    <scope>NUCLEOTIDE SEQUENCE</scope>
    <source>
        <strain evidence="8">ATCC 38472_TT</strain>
    </source>
</reference>
<evidence type="ECO:0000256" key="6">
    <source>
        <dbReference type="SAM" id="MobiDB-lite"/>
    </source>
</evidence>
<organism evidence="8 9">
    <name type="scientific">Pythium oligandrum</name>
    <name type="common">Mycoparasitic fungus</name>
    <dbReference type="NCBI Taxonomy" id="41045"/>
    <lineage>
        <taxon>Eukaryota</taxon>
        <taxon>Sar</taxon>
        <taxon>Stramenopiles</taxon>
        <taxon>Oomycota</taxon>
        <taxon>Peronosporomycetes</taxon>
        <taxon>Pythiales</taxon>
        <taxon>Pythiaceae</taxon>
        <taxon>Pythium</taxon>
    </lineage>
</organism>
<sequence>MRLFWQKKKETTATIETTSHGVNDADQEWQRLERERQKEQKRAEKERKKAAKRAMKEMKKHAKAARKERKRLERETKRQARTVQRIQKADEKRRNRLVRKRKKEEKRRRKQQAKEEKALRRRAQQQQQQQPEVEVSPAQQRPGAVPSAALPLAPPTFKERENCSSCHTRFGRLPGRRRHHCRNCGDSFCHKCLSNVKRAIPWFKLDKPQKVCYTCDVTVFNGMGGASRPGSGQVPPVTSNPSPVAAPVAPPQPPSPQLVSPQSDLPRPPSSGRLRISLRPRSRRENGSSKSKKGSLWTFPLRPLLKRKESAEQLRKRAWDLDLHLEKAELLARQRTARMLVLDEQPQFARAS</sequence>
<keyword evidence="2 5" id="KW-0863">Zinc-finger</keyword>
<keyword evidence="9" id="KW-1185">Reference proteome</keyword>
<feature type="domain" description="FYVE-type" evidence="7">
    <location>
        <begin position="157"/>
        <end position="215"/>
    </location>
</feature>
<accession>A0A8K1CDY2</accession>
<keyword evidence="1" id="KW-0479">Metal-binding</keyword>
<dbReference type="EMBL" id="SPLM01000075">
    <property type="protein sequence ID" value="TMW61659.1"/>
    <property type="molecule type" value="Genomic_DNA"/>
</dbReference>
<evidence type="ECO:0000256" key="1">
    <source>
        <dbReference type="ARBA" id="ARBA00022723"/>
    </source>
</evidence>
<gene>
    <name evidence="8" type="ORF">Poli38472_010722</name>
</gene>
<feature type="region of interest" description="Disordered" evidence="6">
    <location>
        <begin position="226"/>
        <end position="295"/>
    </location>
</feature>
<dbReference type="InterPro" id="IPR047335">
    <property type="entry name" value="RUFY1-3"/>
</dbReference>
<name>A0A8K1CDY2_PYTOL</name>
<proteinExistence type="predicted"/>
<feature type="compositionally biased region" description="Low complexity" evidence="6">
    <location>
        <begin position="257"/>
        <end position="275"/>
    </location>
</feature>